<dbReference type="PANTHER" id="PTHR31438">
    <property type="entry name" value="LYSINE N-ACYLTRANSFERASE C17G9.06C-RELATED"/>
    <property type="match status" value="1"/>
</dbReference>
<reference evidence="8 9" key="1">
    <citation type="submission" date="2021-08" db="EMBL/GenBank/DDBJ databases">
        <title>Genomic Architecture of Streptomyces flavotricini NGL1 and Streptomyces erythrochromogenes HMS4 With Differential Plant Beneficial attributes and laccase production capabilities.</title>
        <authorList>
            <person name="Salwan R."/>
            <person name="Kaur R."/>
            <person name="Sharma V."/>
        </authorList>
    </citation>
    <scope>NUCLEOTIDE SEQUENCE [LARGE SCALE GENOMIC DNA]</scope>
    <source>
        <strain evidence="8 9">NGL1</strain>
    </source>
</reference>
<keyword evidence="9" id="KW-1185">Reference proteome</keyword>
<evidence type="ECO:0000313" key="9">
    <source>
        <dbReference type="Proteomes" id="UP001520654"/>
    </source>
</evidence>
<evidence type="ECO:0000256" key="2">
    <source>
        <dbReference type="ARBA" id="ARBA00005102"/>
    </source>
</evidence>
<dbReference type="SUPFAM" id="SSF55729">
    <property type="entry name" value="Acyl-CoA N-acyltransferases (Nat)"/>
    <property type="match status" value="1"/>
</dbReference>
<accession>A0ABS8E479</accession>
<dbReference type="InterPro" id="IPR000182">
    <property type="entry name" value="GNAT_dom"/>
</dbReference>
<feature type="domain" description="N-acetyltransferase" evidence="7">
    <location>
        <begin position="28"/>
        <end position="196"/>
    </location>
</feature>
<dbReference type="EMBL" id="JAINUL010000001">
    <property type="protein sequence ID" value="MCC0095783.1"/>
    <property type="molecule type" value="Genomic_DNA"/>
</dbReference>
<dbReference type="PROSITE" id="PS51186">
    <property type="entry name" value="GNAT"/>
    <property type="match status" value="1"/>
</dbReference>
<feature type="region of interest" description="Disordered" evidence="6">
    <location>
        <begin position="1"/>
        <end position="20"/>
    </location>
</feature>
<gene>
    <name evidence="8" type="ORF">K7B10_13545</name>
</gene>
<dbReference type="Gene3D" id="3.40.630.30">
    <property type="match status" value="1"/>
</dbReference>
<organism evidence="8 9">
    <name type="scientific">Streptomyces flavotricini</name>
    <dbReference type="NCBI Taxonomy" id="66888"/>
    <lineage>
        <taxon>Bacteria</taxon>
        <taxon>Bacillati</taxon>
        <taxon>Actinomycetota</taxon>
        <taxon>Actinomycetes</taxon>
        <taxon>Kitasatosporales</taxon>
        <taxon>Streptomycetaceae</taxon>
        <taxon>Streptomyces</taxon>
    </lineage>
</organism>
<evidence type="ECO:0000256" key="6">
    <source>
        <dbReference type="SAM" id="MobiDB-lite"/>
    </source>
</evidence>
<dbReference type="Pfam" id="PF13523">
    <property type="entry name" value="Acetyltransf_8"/>
    <property type="match status" value="1"/>
</dbReference>
<dbReference type="SMART" id="SM01006">
    <property type="entry name" value="AlcB"/>
    <property type="match status" value="1"/>
</dbReference>
<evidence type="ECO:0000256" key="3">
    <source>
        <dbReference type="ARBA" id="ARBA00020586"/>
    </source>
</evidence>
<dbReference type="InterPro" id="IPR019432">
    <property type="entry name" value="Acyltransferase_MbtK/IucB-like"/>
</dbReference>
<dbReference type="PANTHER" id="PTHR31438:SF1">
    <property type="entry name" value="LYSINE N-ACYLTRANSFERASE C17G9.06C-RELATED"/>
    <property type="match status" value="1"/>
</dbReference>
<evidence type="ECO:0000256" key="1">
    <source>
        <dbReference type="ARBA" id="ARBA00003818"/>
    </source>
</evidence>
<dbReference type="RefSeq" id="WP_229336348.1">
    <property type="nucleotide sequence ID" value="NZ_JAINUL010000001.1"/>
</dbReference>
<sequence length="204" mass="22260">MTSSSSPASGTGTRQPVYSQRVEGVGTVTLTPVDPAADAALIHSWVTEERARFWGMRGASRELVREIYEDVDRRTTHHAFLARRDGEPAGLFQTYDCAEDRISECYEVLPGDTGVHLLVGPARGASERGFSAGLIGAFLSYVVSQDTTRRVVAEPDARNEKAIARLVRSGFELGPEIELPEIDLPEVHLPAKKARLAFFHPGAN</sequence>
<protein>
    <recommendedName>
        <fullName evidence="3">Lysine N-acyltransferase MbtK</fullName>
    </recommendedName>
    <alternativeName>
        <fullName evidence="5">Mycobactin synthase protein K</fullName>
    </alternativeName>
</protein>
<feature type="compositionally biased region" description="Low complexity" evidence="6">
    <location>
        <begin position="1"/>
        <end position="13"/>
    </location>
</feature>
<evidence type="ECO:0000256" key="4">
    <source>
        <dbReference type="ARBA" id="ARBA00023251"/>
    </source>
</evidence>
<comment type="pathway">
    <text evidence="2">Siderophore biosynthesis; mycobactin biosynthesis.</text>
</comment>
<name>A0ABS8E479_9ACTN</name>
<evidence type="ECO:0000256" key="5">
    <source>
        <dbReference type="ARBA" id="ARBA00031122"/>
    </source>
</evidence>
<dbReference type="InterPro" id="IPR016181">
    <property type="entry name" value="Acyl_CoA_acyltransferase"/>
</dbReference>
<proteinExistence type="predicted"/>
<evidence type="ECO:0000259" key="7">
    <source>
        <dbReference type="PROSITE" id="PS51186"/>
    </source>
</evidence>
<keyword evidence="4" id="KW-0046">Antibiotic resistance</keyword>
<comment type="function">
    <text evidence="1">Acyltransferase required for the direct transfer of medium- to long-chain fatty acyl moieties from a carrier protein (MbtL) on to the epsilon-amino group of lysine residue in the mycobactin core.</text>
</comment>
<dbReference type="Proteomes" id="UP001520654">
    <property type="component" value="Unassembled WGS sequence"/>
</dbReference>
<evidence type="ECO:0000313" key="8">
    <source>
        <dbReference type="EMBL" id="MCC0095783.1"/>
    </source>
</evidence>
<comment type="caution">
    <text evidence="8">The sequence shown here is derived from an EMBL/GenBank/DDBJ whole genome shotgun (WGS) entry which is preliminary data.</text>
</comment>